<dbReference type="EMBL" id="LUCV01000049">
    <property type="protein sequence ID" value="OAI84790.1"/>
    <property type="molecule type" value="Genomic_DNA"/>
</dbReference>
<dbReference type="PROSITE" id="PS51257">
    <property type="entry name" value="PROKAR_LIPOPROTEIN"/>
    <property type="match status" value="1"/>
</dbReference>
<dbReference type="SUPFAM" id="SSF46626">
    <property type="entry name" value="Cytochrome c"/>
    <property type="match status" value="2"/>
</dbReference>
<sequence>MTPVKLMLSLFLPLVLLQGCSDKPKNPCGDQPGKILDEAQCVGRDADSLKGADEDYFADMDYGVSKQPALLVDRLSPFIPGITQQQAVDAFARGRNNWIVWTAGNDALWDKLSRDSVGNLDFLKTISNHPSLAANRSNRWQYLGVVNEPCYTKGEGPREDRHGLWLDNRDPSCAPDPFENEAKYPGVKIGARGKNIETGSYYGYGTGIVGLRLFPNPDFDEKAQKHWDPKRYYEDPSYYNDSKLVKPYRVGMSCGFCHVGPNPTNPPANPESPAWANLNSNPGAQYFWVDRIFMWQKDDSSFPHQLFHTSRPGALDTSLVSTDYINNPRTMNAVYNLKARIELAAHLGKETLKGGDLNNKQFNEVPGIPADSPLMQFYKKPDTVFTPRVLKDGADSVGALGALNRVFVNIGLFSEEWTQHFRPLIGGKPITPFTIETARKNSAFWRANEAQTPDLALFFLASATPDNLKNAPGGEQHLQASPAQLERGKEVFAETCARCHSSKLPEKAWAKFPDNGCVNGNYLTCWNDYWSYSKTPEFKNAMRDIVKKDDFLTDNFLSTELRVPVTLLETNACSPLATNALADNIWDNFSSESYKQLPAVGKMLVQNPYTGEAREYEMPGGGRGYTRPASLVSVWSTAPFFLNNALGPFKWTGTVDDRIASFDSSIEMLLWPEKRQGNFQVVTRSGLTHPGTIDTTTETSYLRVSSGYLPKFLQDLQGVLTRWLPWLFGDDGIQIGPIPQGTPVSLLSNIDLEKRDQVLDLLVKIKHDLKQLPPGASDEEARKVFKRLVKPLLEVSKCPDYVVDKGHYFGTKFLQDKDEQPLSDDDKRALISLLKTF</sequence>
<protein>
    <recommendedName>
        <fullName evidence="3">Cytochrome c domain-containing protein</fullName>
    </recommendedName>
</protein>
<dbReference type="Proteomes" id="UP000077752">
    <property type="component" value="Unassembled WGS sequence"/>
</dbReference>
<comment type="caution">
    <text evidence="1">The sequence shown here is derived from an EMBL/GenBank/DDBJ whole genome shotgun (WGS) entry which is preliminary data.</text>
</comment>
<name>A0A177SCR9_PSEPU</name>
<dbReference type="InterPro" id="IPR036909">
    <property type="entry name" value="Cyt_c-like_dom_sf"/>
</dbReference>
<reference evidence="1 2" key="1">
    <citation type="submission" date="2016-03" db="EMBL/GenBank/DDBJ databases">
        <title>Draft Genome Assembly of Pseudomonas putida strain CBF10-2.</title>
        <authorList>
            <person name="Iyer R.S."/>
            <person name="Damania A."/>
        </authorList>
    </citation>
    <scope>NUCLEOTIDE SEQUENCE [LARGE SCALE GENOMIC DNA]</scope>
    <source>
        <strain evidence="1 2">CBF10-2</strain>
    </source>
</reference>
<accession>A0A177SCR9</accession>
<evidence type="ECO:0000313" key="1">
    <source>
        <dbReference type="EMBL" id="OAI84790.1"/>
    </source>
</evidence>
<dbReference type="GO" id="GO:0020037">
    <property type="term" value="F:heme binding"/>
    <property type="evidence" value="ECO:0007669"/>
    <property type="project" value="InterPro"/>
</dbReference>
<dbReference type="GO" id="GO:0009055">
    <property type="term" value="F:electron transfer activity"/>
    <property type="evidence" value="ECO:0007669"/>
    <property type="project" value="InterPro"/>
</dbReference>
<proteinExistence type="predicted"/>
<evidence type="ECO:0008006" key="3">
    <source>
        <dbReference type="Google" id="ProtNLM"/>
    </source>
</evidence>
<evidence type="ECO:0000313" key="2">
    <source>
        <dbReference type="Proteomes" id="UP000077752"/>
    </source>
</evidence>
<gene>
    <name evidence="1" type="ORF">AYO28_02595</name>
</gene>
<dbReference type="RefSeq" id="WP_064304577.1">
    <property type="nucleotide sequence ID" value="NZ_LUCV01000049.1"/>
</dbReference>
<dbReference type="AlphaFoldDB" id="A0A177SCR9"/>
<organism evidence="1 2">
    <name type="scientific">Pseudomonas putida</name>
    <name type="common">Arthrobacter siderocapsulatus</name>
    <dbReference type="NCBI Taxonomy" id="303"/>
    <lineage>
        <taxon>Bacteria</taxon>
        <taxon>Pseudomonadati</taxon>
        <taxon>Pseudomonadota</taxon>
        <taxon>Gammaproteobacteria</taxon>
        <taxon>Pseudomonadales</taxon>
        <taxon>Pseudomonadaceae</taxon>
        <taxon>Pseudomonas</taxon>
    </lineage>
</organism>